<dbReference type="OrthoDB" id="10020423at2759"/>
<evidence type="ECO:0000313" key="1">
    <source>
        <dbReference type="EMBL" id="CAF1273800.1"/>
    </source>
</evidence>
<name>A0A815BRW6_9BILA</name>
<dbReference type="EMBL" id="CAJOBJ010085185">
    <property type="protein sequence ID" value="CAF4517586.1"/>
    <property type="molecule type" value="Genomic_DNA"/>
</dbReference>
<dbReference type="PANTHER" id="PTHR33173:SF2">
    <property type="entry name" value="MYND-TYPE DOMAIN-CONTAINING PROTEIN"/>
    <property type="match status" value="1"/>
</dbReference>
<dbReference type="EMBL" id="CAJOBH010082842">
    <property type="protein sequence ID" value="CAF4525345.1"/>
    <property type="molecule type" value="Genomic_DNA"/>
</dbReference>
<protein>
    <submittedName>
        <fullName evidence="1">Uncharacterized protein</fullName>
    </submittedName>
</protein>
<evidence type="ECO:0000313" key="5">
    <source>
        <dbReference type="Proteomes" id="UP000663855"/>
    </source>
</evidence>
<evidence type="ECO:0000313" key="3">
    <source>
        <dbReference type="EMBL" id="CAF4517586.1"/>
    </source>
</evidence>
<evidence type="ECO:0000313" key="4">
    <source>
        <dbReference type="EMBL" id="CAF4525345.1"/>
    </source>
</evidence>
<dbReference type="Proteomes" id="UP000681720">
    <property type="component" value="Unassembled WGS sequence"/>
</dbReference>
<sequence length="771" mass="89072">MTFMVRAGVRFNIQQFINLLKLQFESRLINVNAGSSATTTPIENKKSDQCICNLINIDTENNQQESKPFINILLRNLLKNMKRSKNNFQFDPIVMKFSSVFRGLAGRNAYEFIRINMLGFLPSDTTLKNYDENINFQLKECEFRFGQMKDYLDSIKSQYVFSSEDATGVISCVSYDCNTDCFTGFTAPLNNNGLPVINHFKTNSYNELEQWFEDFDKSTLVNVHLIEPILTDVTLLAHSRPYIISAYGIDNKHSASDVIRRWIYIYNQCKEQNINVVGFSTDCDSRYFKAMRICLGFFSRTPHVDLLTGNDNLLTIDIPSNWRFFFMRPHQLFLCMQDGTHLVTKIRNRLLSETASLNINNDNIDINHLLQIIENHPKLDHNLVHSDILPHDKQNYSSCLKITSDDVLTLLNQMNNKATYTYLYLLKLIILAYVKSDTEILSRLYFGWIVVFAYRMWWSSIRINKKLSQIEKDKCFITRAAWLSSEINVHTLTFIIILASKGNLPAYTLNTHLFSSQPAESTFRTARSLSGSLSSITNFSVSQFISKISSISIINQIKSTEQFNNDDYSIKFPTHHKNRRDESNSSTNIQNVSTVTIQDIEQIIIKAYNKAELLMNSLQVTKILKKFNINDINKLSSFVFQELNKKSTVDYSVITSTSSSYDGYDSLDDDENDNSVDESDDIDLVECMEDLGSEHECENEEHNIITSKQTFHGMRIYEKINAAKMNNYFKININNKPHYMHKQTAARLLTCNKNHLSSDRRFRVKQANKQH</sequence>
<dbReference type="EMBL" id="CAJNOV010007227">
    <property type="protein sequence ID" value="CAF1273800.1"/>
    <property type="molecule type" value="Genomic_DNA"/>
</dbReference>
<organism evidence="1 5">
    <name type="scientific">Rotaria magnacalcarata</name>
    <dbReference type="NCBI Taxonomy" id="392030"/>
    <lineage>
        <taxon>Eukaryota</taxon>
        <taxon>Metazoa</taxon>
        <taxon>Spiralia</taxon>
        <taxon>Gnathifera</taxon>
        <taxon>Rotifera</taxon>
        <taxon>Eurotatoria</taxon>
        <taxon>Bdelloidea</taxon>
        <taxon>Philodinida</taxon>
        <taxon>Philodinidae</taxon>
        <taxon>Rotaria</taxon>
    </lineage>
</organism>
<evidence type="ECO:0000313" key="2">
    <source>
        <dbReference type="EMBL" id="CAF1672556.1"/>
    </source>
</evidence>
<proteinExistence type="predicted"/>
<comment type="caution">
    <text evidence="1">The sequence shown here is derived from an EMBL/GenBank/DDBJ whole genome shotgun (WGS) entry which is preliminary data.</text>
</comment>
<gene>
    <name evidence="4" type="ORF">BYL167_LOCUS37081</name>
    <name evidence="1" type="ORF">CJN711_LOCUS15612</name>
    <name evidence="3" type="ORF">GIL414_LOCUS35462</name>
    <name evidence="2" type="ORF">KQP761_LOCUS34581</name>
</gene>
<dbReference type="AlphaFoldDB" id="A0A815BRW6"/>
<accession>A0A815BRW6</accession>
<dbReference type="PANTHER" id="PTHR33173">
    <property type="match status" value="1"/>
</dbReference>
<dbReference type="Proteomes" id="UP000681967">
    <property type="component" value="Unassembled WGS sequence"/>
</dbReference>
<dbReference type="EMBL" id="CAJNOW010019458">
    <property type="protein sequence ID" value="CAF1672556.1"/>
    <property type="molecule type" value="Genomic_DNA"/>
</dbReference>
<dbReference type="Proteomes" id="UP000663834">
    <property type="component" value="Unassembled WGS sequence"/>
</dbReference>
<reference evidence="1" key="1">
    <citation type="submission" date="2021-02" db="EMBL/GenBank/DDBJ databases">
        <authorList>
            <person name="Nowell W R."/>
        </authorList>
    </citation>
    <scope>NUCLEOTIDE SEQUENCE</scope>
</reference>
<dbReference type="Proteomes" id="UP000663855">
    <property type="component" value="Unassembled WGS sequence"/>
</dbReference>